<dbReference type="Pfam" id="PF00583">
    <property type="entry name" value="Acetyltransf_1"/>
    <property type="match status" value="1"/>
</dbReference>
<protein>
    <submittedName>
        <fullName evidence="4">GNAT family N-acetyltransferase</fullName>
    </submittedName>
</protein>
<keyword evidence="1" id="KW-0808">Transferase</keyword>
<evidence type="ECO:0000313" key="5">
    <source>
        <dbReference type="Proteomes" id="UP001595704"/>
    </source>
</evidence>
<name>A0ABV7UFP9_9HYPH</name>
<evidence type="ECO:0000313" key="4">
    <source>
        <dbReference type="EMBL" id="MFC3637353.1"/>
    </source>
</evidence>
<dbReference type="InterPro" id="IPR050832">
    <property type="entry name" value="Bact_Acetyltransf"/>
</dbReference>
<dbReference type="RefSeq" id="WP_191320465.1">
    <property type="nucleotide sequence ID" value="NZ_BNCG01000018.1"/>
</dbReference>
<gene>
    <name evidence="4" type="ORF">ACFONL_08140</name>
</gene>
<evidence type="ECO:0000256" key="2">
    <source>
        <dbReference type="ARBA" id="ARBA00023315"/>
    </source>
</evidence>
<keyword evidence="2" id="KW-0012">Acyltransferase</keyword>
<dbReference type="CDD" id="cd04301">
    <property type="entry name" value="NAT_SF"/>
    <property type="match status" value="1"/>
</dbReference>
<dbReference type="PANTHER" id="PTHR43877:SF2">
    <property type="entry name" value="AMINOALKYLPHOSPHONATE N-ACETYLTRANSFERASE-RELATED"/>
    <property type="match status" value="1"/>
</dbReference>
<proteinExistence type="predicted"/>
<evidence type="ECO:0000256" key="1">
    <source>
        <dbReference type="ARBA" id="ARBA00022679"/>
    </source>
</evidence>
<dbReference type="InterPro" id="IPR016181">
    <property type="entry name" value="Acyl_CoA_acyltransferase"/>
</dbReference>
<dbReference type="SUPFAM" id="SSF55729">
    <property type="entry name" value="Acyl-CoA N-acyltransferases (Nat)"/>
    <property type="match status" value="1"/>
</dbReference>
<dbReference type="Proteomes" id="UP001595704">
    <property type="component" value="Unassembled WGS sequence"/>
</dbReference>
<dbReference type="PROSITE" id="PS51186">
    <property type="entry name" value="GNAT"/>
    <property type="match status" value="1"/>
</dbReference>
<dbReference type="InterPro" id="IPR000182">
    <property type="entry name" value="GNAT_dom"/>
</dbReference>
<feature type="domain" description="N-acetyltransferase" evidence="3">
    <location>
        <begin position="119"/>
        <end position="267"/>
    </location>
</feature>
<reference evidence="5" key="1">
    <citation type="journal article" date="2019" name="Int. J. Syst. Evol. Microbiol.">
        <title>The Global Catalogue of Microorganisms (GCM) 10K type strain sequencing project: providing services to taxonomists for standard genome sequencing and annotation.</title>
        <authorList>
            <consortium name="The Broad Institute Genomics Platform"/>
            <consortium name="The Broad Institute Genome Sequencing Center for Infectious Disease"/>
            <person name="Wu L."/>
            <person name="Ma J."/>
        </authorList>
    </citation>
    <scope>NUCLEOTIDE SEQUENCE [LARGE SCALE GENOMIC DNA]</scope>
    <source>
        <strain evidence="5">KCTC 42282</strain>
    </source>
</reference>
<sequence length="269" mass="29067">MELQRRIVQAYRWQRRLGHALVTGPECRLVVNPALPDLWDANHVDEVTAATESGADAVFAAMDRQFGQARWRVVHTDCFTPDAFVARLAFEDFEEQSVTIQMVLQGGLTDRGARIALRPVVDDADWRALQRLVIVNHAGSTPTGGSGASPQIGEAQIGEAMVAAWRAKASAQRFHLVLQNGAPVAYGSCAVAPGGVGMIEDLFTLPSARRQGLATGLVAVFTDQLIAAGCDVVFLGAFADAAPKRLYARLGFRPVTLTRVWMRRSATGN</sequence>
<dbReference type="PANTHER" id="PTHR43877">
    <property type="entry name" value="AMINOALKYLPHOSPHONATE N-ACETYLTRANSFERASE-RELATED-RELATED"/>
    <property type="match status" value="1"/>
</dbReference>
<dbReference type="EMBL" id="JBHRYC010000037">
    <property type="protein sequence ID" value="MFC3637353.1"/>
    <property type="molecule type" value="Genomic_DNA"/>
</dbReference>
<dbReference type="Gene3D" id="3.40.630.30">
    <property type="match status" value="1"/>
</dbReference>
<organism evidence="4 5">
    <name type="scientific">Camelimonas fluminis</name>
    <dbReference type="NCBI Taxonomy" id="1576911"/>
    <lineage>
        <taxon>Bacteria</taxon>
        <taxon>Pseudomonadati</taxon>
        <taxon>Pseudomonadota</taxon>
        <taxon>Alphaproteobacteria</taxon>
        <taxon>Hyphomicrobiales</taxon>
        <taxon>Chelatococcaceae</taxon>
        <taxon>Camelimonas</taxon>
    </lineage>
</organism>
<comment type="caution">
    <text evidence="4">The sequence shown here is derived from an EMBL/GenBank/DDBJ whole genome shotgun (WGS) entry which is preliminary data.</text>
</comment>
<keyword evidence="5" id="KW-1185">Reference proteome</keyword>
<evidence type="ECO:0000259" key="3">
    <source>
        <dbReference type="PROSITE" id="PS51186"/>
    </source>
</evidence>
<accession>A0ABV7UFP9</accession>